<feature type="binding site" evidence="6">
    <location>
        <position position="694"/>
    </location>
    <ligand>
        <name>Zn(2+)</name>
        <dbReference type="ChEBI" id="CHEBI:29105"/>
        <label>1</label>
    </ligand>
</feature>
<evidence type="ECO:0000313" key="10">
    <source>
        <dbReference type="Proteomes" id="UP001162640"/>
    </source>
</evidence>
<comment type="similarity">
    <text evidence="7">Belongs to the cyclic nucleotide phosphodiesterase family.</text>
</comment>
<dbReference type="InterPro" id="IPR023174">
    <property type="entry name" value="PDEase_CS"/>
</dbReference>
<feature type="binding site" evidence="6">
    <location>
        <position position="730"/>
    </location>
    <ligand>
        <name>Zn(2+)</name>
        <dbReference type="ChEBI" id="CHEBI:29105"/>
        <label>1</label>
    </ligand>
</feature>
<dbReference type="PANTHER" id="PTHR11347">
    <property type="entry name" value="CYCLIC NUCLEOTIDE PHOSPHODIESTERASE"/>
    <property type="match status" value="1"/>
</dbReference>
<feature type="domain" description="PDEase" evidence="8">
    <location>
        <begin position="619"/>
        <end position="943"/>
    </location>
</feature>
<feature type="binding site" evidence="5">
    <location>
        <position position="844"/>
    </location>
    <ligand>
        <name>AMP</name>
        <dbReference type="ChEBI" id="CHEBI:456215"/>
    </ligand>
</feature>
<evidence type="ECO:0000256" key="3">
    <source>
        <dbReference type="ARBA" id="ARBA00022801"/>
    </source>
</evidence>
<dbReference type="Gene3D" id="3.30.450.40">
    <property type="match status" value="3"/>
</dbReference>
<dbReference type="GO" id="GO:0007165">
    <property type="term" value="P:signal transduction"/>
    <property type="evidence" value="ECO:0007669"/>
    <property type="project" value="InterPro"/>
</dbReference>
<feature type="binding site" evidence="6">
    <location>
        <position position="844"/>
    </location>
    <ligand>
        <name>Zn(2+)</name>
        <dbReference type="ChEBI" id="CHEBI:29105"/>
        <label>1</label>
    </ligand>
</feature>
<organism evidence="9 10">
    <name type="scientific">Triparma laevis f. inornata</name>
    <dbReference type="NCBI Taxonomy" id="1714386"/>
    <lineage>
        <taxon>Eukaryota</taxon>
        <taxon>Sar</taxon>
        <taxon>Stramenopiles</taxon>
        <taxon>Ochrophyta</taxon>
        <taxon>Bolidophyceae</taxon>
        <taxon>Parmales</taxon>
        <taxon>Triparmaceae</taxon>
        <taxon>Triparma</taxon>
    </lineage>
</organism>
<evidence type="ECO:0000256" key="5">
    <source>
        <dbReference type="PIRSR" id="PIRSR623088-2"/>
    </source>
</evidence>
<dbReference type="EMBL" id="BLQM01000050">
    <property type="protein sequence ID" value="GMH56274.1"/>
    <property type="molecule type" value="Genomic_DNA"/>
</dbReference>
<sequence length="976" mass="110313">MTNRSRARSSSYEPQTLEGAKATLDNLHSRAEEFSNMLDLLMQIGKGATLRDAEASIMSASCDILNAERSDIFVYDTDYEVLRSRTRVGRRQHEDSALEMHPDVTVEPDKDNLIGYVFHTAEIVCVPQRSPGDEHEWELDFLQTTDEETGEKNEIFGFIAAPVISSDDTVQGVIVVFNKTQSKEVFSDMDIFSIEQISRFASNAFKAWESIHAAQNAKQRMETLVGMIKHISNETDTNMVIDKMFQMSRSILNAEGITLFELIRSQDSKIAEGQLRISKSTVGDAIGMTFSISEGIAGHVARTGEVLNIKDPYSDPRFNSTADKENGFQTRSLLCVPVFQQGMVVAVIQAVNKRTGKFFNDDDNHLLQYLSESTGISLAQAALFHQVIRDRRQAQVDKIFIQVLSKRCSTHKFIMNVMKAAQLLLEMERFSLYLVDHHHKEVWVTVEEENIICVPLGVGIAGHVAETGDVLNIPDAYEFPKFQKDIDTKTGFRTRRVFLCNGFRACSVLCMPVLSSGIDRTIIGVVQGINRLNNRGEIVPFNESDMKLMQQFCAQLSVVMRQMMMEASITKMSVDRRSAMERKSSSAVPVFSLARKYRTELDTETKYNNINSIGWELPEEILNQEESGAKLVKANDWDLDILAMSPNEMENTFEISLEQFNLLENHKIDSGTVQTFIGRVRDRYLDNPYHNFHHAFHVFHSVHCILRSKSIGFLNSFQVLSVLVAAVCHDIDHPGNNNAYEKETHSELAIRYSDDSILERHHCAVTFQVLKDEESNLLGNLSREEFSQCRRIIIQSILATDMSRHADLSRSLALLPDDVFETMDKDSSSHLFNTFFSAILHTGDLSGQALPLRQALKWGERVINEFTTQANNEAQLGLPVAPFMVNLDNPSRAANVQKGYIDFILKPWWIQFIRFFPDNADLVKSLEYVDGVKAFYVSAGEPKEKKAEKAKFVEGVLKDTIKEDDDGEEKESKGLS</sequence>
<keyword evidence="2 6" id="KW-0479">Metal-binding</keyword>
<feature type="binding site" evidence="5">
    <location>
        <position position="897"/>
    </location>
    <ligand>
        <name>AMP</name>
        <dbReference type="ChEBI" id="CHEBI:456215"/>
    </ligand>
</feature>
<dbReference type="SMART" id="SM00065">
    <property type="entry name" value="GAF"/>
    <property type="match status" value="3"/>
</dbReference>
<dbReference type="SUPFAM" id="SSF109604">
    <property type="entry name" value="HD-domain/PDEase-like"/>
    <property type="match status" value="1"/>
</dbReference>
<dbReference type="InterPro" id="IPR003607">
    <property type="entry name" value="HD/PDEase_dom"/>
</dbReference>
<dbReference type="InterPro" id="IPR023088">
    <property type="entry name" value="PDEase"/>
</dbReference>
<evidence type="ECO:0000313" key="9">
    <source>
        <dbReference type="EMBL" id="GMH56274.1"/>
    </source>
</evidence>
<dbReference type="AlphaFoldDB" id="A0A9W6ZTG4"/>
<dbReference type="PROSITE" id="PS51845">
    <property type="entry name" value="PDEASE_I_2"/>
    <property type="match status" value="1"/>
</dbReference>
<dbReference type="PROSITE" id="PS00126">
    <property type="entry name" value="PDEASE_I_1"/>
    <property type="match status" value="1"/>
</dbReference>
<dbReference type="SUPFAM" id="SSF55781">
    <property type="entry name" value="GAF domain-like"/>
    <property type="match status" value="3"/>
</dbReference>
<comment type="cofactor">
    <cofactor evidence="7">
        <name>a divalent metal cation</name>
        <dbReference type="ChEBI" id="CHEBI:60240"/>
    </cofactor>
    <text evidence="7">Binds 2 divalent metal cations per subunit. Site 1 may preferentially bind zinc ions, while site 2 has a preference for magnesium and/or manganese ions.</text>
</comment>
<gene>
    <name evidence="9" type="ORF">TL16_g02096</name>
</gene>
<keyword evidence="1" id="KW-0140">cGMP</keyword>
<dbReference type="Gene3D" id="1.10.1300.10">
    <property type="entry name" value="3'5'-cyclic nucleotide phosphodiesterase, catalytic domain"/>
    <property type="match status" value="1"/>
</dbReference>
<dbReference type="CDD" id="cd00077">
    <property type="entry name" value="HDc"/>
    <property type="match status" value="1"/>
</dbReference>
<dbReference type="GO" id="GO:0046872">
    <property type="term" value="F:metal ion binding"/>
    <property type="evidence" value="ECO:0007669"/>
    <property type="project" value="UniProtKB-KW"/>
</dbReference>
<protein>
    <recommendedName>
        <fullName evidence="7">Phosphodiesterase</fullName>
        <ecNumber evidence="7">3.1.4.-</ecNumber>
    </recommendedName>
</protein>
<dbReference type="SMART" id="SM00471">
    <property type="entry name" value="HDc"/>
    <property type="match status" value="1"/>
</dbReference>
<dbReference type="InterPro" id="IPR003018">
    <property type="entry name" value="GAF"/>
</dbReference>
<evidence type="ECO:0000256" key="1">
    <source>
        <dbReference type="ARBA" id="ARBA00022535"/>
    </source>
</evidence>
<evidence type="ECO:0000259" key="8">
    <source>
        <dbReference type="PROSITE" id="PS51845"/>
    </source>
</evidence>
<feature type="active site" description="Proton donor" evidence="4">
    <location>
        <position position="690"/>
    </location>
</feature>
<keyword evidence="3 7" id="KW-0378">Hydrolase</keyword>
<feature type="binding site" evidence="5">
    <location>
        <begin position="690"/>
        <end position="694"/>
    </location>
    <ligand>
        <name>AMP</name>
        <dbReference type="ChEBI" id="CHEBI:456215"/>
    </ligand>
</feature>
<dbReference type="InterPro" id="IPR036971">
    <property type="entry name" value="PDEase_catalytic_dom_sf"/>
</dbReference>
<evidence type="ECO:0000256" key="6">
    <source>
        <dbReference type="PIRSR" id="PIRSR623088-3"/>
    </source>
</evidence>
<dbReference type="GO" id="GO:0004114">
    <property type="term" value="F:3',5'-cyclic-nucleotide phosphodiesterase activity"/>
    <property type="evidence" value="ECO:0007669"/>
    <property type="project" value="InterPro"/>
</dbReference>
<proteinExistence type="inferred from homology"/>
<dbReference type="InterPro" id="IPR029016">
    <property type="entry name" value="GAF-like_dom_sf"/>
</dbReference>
<dbReference type="EC" id="3.1.4.-" evidence="7"/>
<dbReference type="Proteomes" id="UP001162640">
    <property type="component" value="Unassembled WGS sequence"/>
</dbReference>
<dbReference type="PRINTS" id="PR00387">
    <property type="entry name" value="PDIESTERASE1"/>
</dbReference>
<evidence type="ECO:0000256" key="7">
    <source>
        <dbReference type="RuleBase" id="RU363067"/>
    </source>
</evidence>
<evidence type="ECO:0000256" key="2">
    <source>
        <dbReference type="ARBA" id="ARBA00022723"/>
    </source>
</evidence>
<evidence type="ECO:0000256" key="4">
    <source>
        <dbReference type="PIRSR" id="PIRSR623088-1"/>
    </source>
</evidence>
<feature type="binding site" evidence="6">
    <location>
        <position position="730"/>
    </location>
    <ligand>
        <name>Zn(2+)</name>
        <dbReference type="ChEBI" id="CHEBI:29105"/>
        <label>2</label>
    </ligand>
</feature>
<reference evidence="10" key="1">
    <citation type="journal article" date="2023" name="Commun. Biol.">
        <title>Genome analysis of Parmales, the sister group of diatoms, reveals the evolutionary specialization of diatoms from phago-mixotrophs to photoautotrophs.</title>
        <authorList>
            <person name="Ban H."/>
            <person name="Sato S."/>
            <person name="Yoshikawa S."/>
            <person name="Yamada K."/>
            <person name="Nakamura Y."/>
            <person name="Ichinomiya M."/>
            <person name="Sato N."/>
            <person name="Blanc-Mathieu R."/>
            <person name="Endo H."/>
            <person name="Kuwata A."/>
            <person name="Ogata H."/>
        </authorList>
    </citation>
    <scope>NUCLEOTIDE SEQUENCE [LARGE SCALE GENOMIC DNA]</scope>
</reference>
<feature type="binding site" evidence="5">
    <location>
        <position position="730"/>
    </location>
    <ligand>
        <name>AMP</name>
        <dbReference type="ChEBI" id="CHEBI:456215"/>
    </ligand>
</feature>
<dbReference type="Pfam" id="PF00233">
    <property type="entry name" value="PDEase_I"/>
    <property type="match status" value="1"/>
</dbReference>
<name>A0A9W6ZTG4_9STRA</name>
<feature type="binding site" evidence="6">
    <location>
        <position position="729"/>
    </location>
    <ligand>
        <name>Zn(2+)</name>
        <dbReference type="ChEBI" id="CHEBI:29105"/>
        <label>1</label>
    </ligand>
</feature>
<accession>A0A9W6ZTG4</accession>
<dbReference type="InterPro" id="IPR002073">
    <property type="entry name" value="PDEase_catalytic_dom"/>
</dbReference>
<dbReference type="Pfam" id="PF01590">
    <property type="entry name" value="GAF"/>
    <property type="match status" value="3"/>
</dbReference>
<comment type="caution">
    <text evidence="9">The sequence shown here is derived from an EMBL/GenBank/DDBJ whole genome shotgun (WGS) entry which is preliminary data.</text>
</comment>